<keyword evidence="3" id="KW-1185">Reference proteome</keyword>
<evidence type="ECO:0000256" key="1">
    <source>
        <dbReference type="SAM" id="MobiDB-lite"/>
    </source>
</evidence>
<reference evidence="2 3" key="1">
    <citation type="journal article" date="2015" name="Genome Biol.">
        <title>Comparative genomics of Steinernema reveals deeply conserved gene regulatory networks.</title>
        <authorList>
            <person name="Dillman A.R."/>
            <person name="Macchietto M."/>
            <person name="Porter C.F."/>
            <person name="Rogers A."/>
            <person name="Williams B."/>
            <person name="Antoshechkin I."/>
            <person name="Lee M.M."/>
            <person name="Goodwin Z."/>
            <person name="Lu X."/>
            <person name="Lewis E.E."/>
            <person name="Goodrich-Blair H."/>
            <person name="Stock S.P."/>
            <person name="Adams B.J."/>
            <person name="Sternberg P.W."/>
            <person name="Mortazavi A."/>
        </authorList>
    </citation>
    <scope>NUCLEOTIDE SEQUENCE [LARGE SCALE GENOMIC DNA]</scope>
    <source>
        <strain evidence="2 3">ALL</strain>
    </source>
</reference>
<accession>A0A4U5NVU2</accession>
<name>A0A4U5NVU2_STECR</name>
<feature type="region of interest" description="Disordered" evidence="1">
    <location>
        <begin position="80"/>
        <end position="121"/>
    </location>
</feature>
<protein>
    <submittedName>
        <fullName evidence="2">Uncharacterized protein</fullName>
    </submittedName>
</protein>
<gene>
    <name evidence="2" type="ORF">L596_012015</name>
</gene>
<feature type="region of interest" description="Disordered" evidence="1">
    <location>
        <begin position="1"/>
        <end position="30"/>
    </location>
</feature>
<dbReference type="EMBL" id="AZBU02000003">
    <property type="protein sequence ID" value="TKR87648.1"/>
    <property type="molecule type" value="Genomic_DNA"/>
</dbReference>
<dbReference type="AlphaFoldDB" id="A0A4U5NVU2"/>
<proteinExistence type="predicted"/>
<evidence type="ECO:0000313" key="2">
    <source>
        <dbReference type="EMBL" id="TKR87648.1"/>
    </source>
</evidence>
<comment type="caution">
    <text evidence="2">The sequence shown here is derived from an EMBL/GenBank/DDBJ whole genome shotgun (WGS) entry which is preliminary data.</text>
</comment>
<organism evidence="2 3">
    <name type="scientific">Steinernema carpocapsae</name>
    <name type="common">Entomopathogenic nematode</name>
    <dbReference type="NCBI Taxonomy" id="34508"/>
    <lineage>
        <taxon>Eukaryota</taxon>
        <taxon>Metazoa</taxon>
        <taxon>Ecdysozoa</taxon>
        <taxon>Nematoda</taxon>
        <taxon>Chromadorea</taxon>
        <taxon>Rhabditida</taxon>
        <taxon>Tylenchina</taxon>
        <taxon>Panagrolaimomorpha</taxon>
        <taxon>Strongyloidoidea</taxon>
        <taxon>Steinernematidae</taxon>
        <taxon>Steinernema</taxon>
    </lineage>
</organism>
<sequence>MEIARLTGLKCLSPTRSTAPNKTEWPSEDQVKEFEAEISRLTNLVEQKTKELEDLAFTLEEERANAQCLEERVKELEAQCTEQQKSINDDIPEVMTPAETDSEASSRKGSKKIKKEKRKRKDSGLFAGLSMVMFRDFTFSKV</sequence>
<evidence type="ECO:0000313" key="3">
    <source>
        <dbReference type="Proteomes" id="UP000298663"/>
    </source>
</evidence>
<feature type="compositionally biased region" description="Basic residues" evidence="1">
    <location>
        <begin position="108"/>
        <end position="121"/>
    </location>
</feature>
<reference evidence="2 3" key="2">
    <citation type="journal article" date="2019" name="G3 (Bethesda)">
        <title>Hybrid Assembly of the Genome of the Entomopathogenic Nematode Steinernema carpocapsae Identifies the X-Chromosome.</title>
        <authorList>
            <person name="Serra L."/>
            <person name="Macchietto M."/>
            <person name="Macias-Munoz A."/>
            <person name="McGill C.J."/>
            <person name="Rodriguez I.M."/>
            <person name="Rodriguez B."/>
            <person name="Murad R."/>
            <person name="Mortazavi A."/>
        </authorList>
    </citation>
    <scope>NUCLEOTIDE SEQUENCE [LARGE SCALE GENOMIC DNA]</scope>
    <source>
        <strain evidence="2 3">ALL</strain>
    </source>
</reference>
<dbReference type="Proteomes" id="UP000298663">
    <property type="component" value="Unassembled WGS sequence"/>
</dbReference>